<comment type="caution">
    <text evidence="2">The sequence shown here is derived from an EMBL/GenBank/DDBJ whole genome shotgun (WGS) entry which is preliminary data.</text>
</comment>
<dbReference type="EMBL" id="MU853355">
    <property type="protein sequence ID" value="KAK4109570.1"/>
    <property type="molecule type" value="Genomic_DNA"/>
</dbReference>
<evidence type="ECO:0000256" key="1">
    <source>
        <dbReference type="SAM" id="MobiDB-lite"/>
    </source>
</evidence>
<feature type="compositionally biased region" description="Polar residues" evidence="1">
    <location>
        <begin position="141"/>
        <end position="157"/>
    </location>
</feature>
<evidence type="ECO:0000313" key="3">
    <source>
        <dbReference type="Proteomes" id="UP001302812"/>
    </source>
</evidence>
<evidence type="ECO:0000313" key="2">
    <source>
        <dbReference type="EMBL" id="KAK4109570.1"/>
    </source>
</evidence>
<dbReference type="Proteomes" id="UP001302812">
    <property type="component" value="Unassembled WGS sequence"/>
</dbReference>
<dbReference type="RefSeq" id="XP_064667140.1">
    <property type="nucleotide sequence ID" value="XM_064809256.1"/>
</dbReference>
<organism evidence="2 3">
    <name type="scientific">Canariomyces notabilis</name>
    <dbReference type="NCBI Taxonomy" id="2074819"/>
    <lineage>
        <taxon>Eukaryota</taxon>
        <taxon>Fungi</taxon>
        <taxon>Dikarya</taxon>
        <taxon>Ascomycota</taxon>
        <taxon>Pezizomycotina</taxon>
        <taxon>Sordariomycetes</taxon>
        <taxon>Sordariomycetidae</taxon>
        <taxon>Sordariales</taxon>
        <taxon>Chaetomiaceae</taxon>
        <taxon>Canariomyces</taxon>
    </lineage>
</organism>
<dbReference type="AlphaFoldDB" id="A0AAN6T8X4"/>
<sequence>MMEADRLVSTVAYQAPFTTSPYGAGIPSSVAPQPQLPANFMMAGQMAPYQMNAGLAPQQPMLQQRMHPTQQNTAGVSVSTPQRPFNPSQGTPNGTMPHQQPQFSNPQQQGTPQSQTPTTAPLLPTSIATPQTPTFPAEQGQLVNGTSNSPTPQSPATESRDKERFAVLLDINQELLYESIQLVNSRAELKREQAAAEAGGTKSSDVDYAEEEKLTNQDYNHCMRRLQANLTYMFSLADKKPKTQVPPCPAFMTPPPLNLNLKLRLPPGTPDDGIDRPADPVADRAERDHLIKNLYKKLLALYPGIDPRKEPAAQMAGRPAGNANAAAAKPNGQVTAATTPAGGLGSNHSSPAPGPPSQNTPQMVDAAAPGLQGQAAGS</sequence>
<accession>A0AAN6T8X4</accession>
<dbReference type="GeneID" id="89933379"/>
<feature type="region of interest" description="Disordered" evidence="1">
    <location>
        <begin position="65"/>
        <end position="160"/>
    </location>
</feature>
<feature type="region of interest" description="Disordered" evidence="1">
    <location>
        <begin position="310"/>
        <end position="378"/>
    </location>
</feature>
<gene>
    <name evidence="2" type="ORF">N656DRAFT_326635</name>
</gene>
<protein>
    <submittedName>
        <fullName evidence="2">Uncharacterized protein</fullName>
    </submittedName>
</protein>
<proteinExistence type="predicted"/>
<feature type="compositionally biased region" description="Low complexity" evidence="1">
    <location>
        <begin position="97"/>
        <end position="130"/>
    </location>
</feature>
<reference evidence="2" key="1">
    <citation type="journal article" date="2023" name="Mol. Phylogenet. Evol.">
        <title>Genome-scale phylogeny and comparative genomics of the fungal order Sordariales.</title>
        <authorList>
            <person name="Hensen N."/>
            <person name="Bonometti L."/>
            <person name="Westerberg I."/>
            <person name="Brannstrom I.O."/>
            <person name="Guillou S."/>
            <person name="Cros-Aarteil S."/>
            <person name="Calhoun S."/>
            <person name="Haridas S."/>
            <person name="Kuo A."/>
            <person name="Mondo S."/>
            <person name="Pangilinan J."/>
            <person name="Riley R."/>
            <person name="LaButti K."/>
            <person name="Andreopoulos B."/>
            <person name="Lipzen A."/>
            <person name="Chen C."/>
            <person name="Yan M."/>
            <person name="Daum C."/>
            <person name="Ng V."/>
            <person name="Clum A."/>
            <person name="Steindorff A."/>
            <person name="Ohm R.A."/>
            <person name="Martin F."/>
            <person name="Silar P."/>
            <person name="Natvig D.O."/>
            <person name="Lalanne C."/>
            <person name="Gautier V."/>
            <person name="Ament-Velasquez S.L."/>
            <person name="Kruys A."/>
            <person name="Hutchinson M.I."/>
            <person name="Powell A.J."/>
            <person name="Barry K."/>
            <person name="Miller A.N."/>
            <person name="Grigoriev I.V."/>
            <person name="Debuchy R."/>
            <person name="Gladieux P."/>
            <person name="Hiltunen Thoren M."/>
            <person name="Johannesson H."/>
        </authorList>
    </citation>
    <scope>NUCLEOTIDE SEQUENCE</scope>
    <source>
        <strain evidence="2">CBS 508.74</strain>
    </source>
</reference>
<keyword evidence="3" id="KW-1185">Reference proteome</keyword>
<feature type="compositionally biased region" description="Low complexity" evidence="1">
    <location>
        <begin position="366"/>
        <end position="378"/>
    </location>
</feature>
<name>A0AAN6T8X4_9PEZI</name>
<feature type="compositionally biased region" description="Low complexity" evidence="1">
    <location>
        <begin position="316"/>
        <end position="332"/>
    </location>
</feature>
<reference evidence="2" key="2">
    <citation type="submission" date="2023-05" db="EMBL/GenBank/DDBJ databases">
        <authorList>
            <consortium name="Lawrence Berkeley National Laboratory"/>
            <person name="Steindorff A."/>
            <person name="Hensen N."/>
            <person name="Bonometti L."/>
            <person name="Westerberg I."/>
            <person name="Brannstrom I.O."/>
            <person name="Guillou S."/>
            <person name="Cros-Aarteil S."/>
            <person name="Calhoun S."/>
            <person name="Haridas S."/>
            <person name="Kuo A."/>
            <person name="Mondo S."/>
            <person name="Pangilinan J."/>
            <person name="Riley R."/>
            <person name="Labutti K."/>
            <person name="Andreopoulos B."/>
            <person name="Lipzen A."/>
            <person name="Chen C."/>
            <person name="Yanf M."/>
            <person name="Daum C."/>
            <person name="Ng V."/>
            <person name="Clum A."/>
            <person name="Ohm R."/>
            <person name="Martin F."/>
            <person name="Silar P."/>
            <person name="Natvig D."/>
            <person name="Lalanne C."/>
            <person name="Gautier V."/>
            <person name="Ament-Velasquez S.L."/>
            <person name="Kruys A."/>
            <person name="Hutchinson M.I."/>
            <person name="Powell A.J."/>
            <person name="Barry K."/>
            <person name="Miller A.N."/>
            <person name="Grigoriev I.V."/>
            <person name="Debuchy R."/>
            <person name="Gladieux P."/>
            <person name="Thoren M.H."/>
            <person name="Johannesson H."/>
        </authorList>
    </citation>
    <scope>NUCLEOTIDE SEQUENCE</scope>
    <source>
        <strain evidence="2">CBS 508.74</strain>
    </source>
</reference>
<feature type="compositionally biased region" description="Polar residues" evidence="1">
    <location>
        <begin position="65"/>
        <end position="96"/>
    </location>
</feature>